<evidence type="ECO:0000313" key="2">
    <source>
        <dbReference type="EMBL" id="SCU74781.1"/>
    </source>
</evidence>
<feature type="region of interest" description="Disordered" evidence="1">
    <location>
        <begin position="1"/>
        <end position="64"/>
    </location>
</feature>
<dbReference type="EMBL" id="FMSH01000114">
    <property type="protein sequence ID" value="SCU74781.1"/>
    <property type="molecule type" value="Genomic_DNA"/>
</dbReference>
<dbReference type="AlphaFoldDB" id="A0A1K0ID36"/>
<reference evidence="2" key="1">
    <citation type="submission" date="2016-09" db="EMBL/GenBank/DDBJ databases">
        <authorList>
            <person name="Capua I."/>
            <person name="De Benedictis P."/>
            <person name="Joannis T."/>
            <person name="Lombin L.H."/>
            <person name="Cattoli G."/>
        </authorList>
    </citation>
    <scope>NUCLEOTIDE SEQUENCE</scope>
    <source>
        <strain evidence="2">B9</strain>
    </source>
</reference>
<accession>A0A1K0ID36</accession>
<proteinExistence type="predicted"/>
<feature type="compositionally biased region" description="Low complexity" evidence="1">
    <location>
        <begin position="25"/>
        <end position="46"/>
    </location>
</feature>
<organism evidence="2">
    <name type="scientific">Cupriavidus necator</name>
    <name type="common">Alcaligenes eutrophus</name>
    <name type="synonym">Ralstonia eutropha</name>
    <dbReference type="NCBI Taxonomy" id="106590"/>
    <lineage>
        <taxon>Bacteria</taxon>
        <taxon>Pseudomonadati</taxon>
        <taxon>Pseudomonadota</taxon>
        <taxon>Betaproteobacteria</taxon>
        <taxon>Burkholderiales</taxon>
        <taxon>Burkholderiaceae</taxon>
        <taxon>Cupriavidus</taxon>
    </lineage>
</organism>
<gene>
    <name evidence="2" type="ORF">CNECB9_2000001</name>
</gene>
<evidence type="ECO:0000256" key="1">
    <source>
        <dbReference type="SAM" id="MobiDB-lite"/>
    </source>
</evidence>
<sequence>MAAPADAVPGATLAQGLQGPARSGTPDTAAVPLAPAAPEVPDLADANDAVGVRRASQPLRRTMP</sequence>
<name>A0A1K0ID36_CUPNE</name>
<protein>
    <submittedName>
        <fullName evidence="2">Uncharacterized protein</fullName>
    </submittedName>
</protein>